<dbReference type="GO" id="GO:0060348">
    <property type="term" value="P:bone development"/>
    <property type="evidence" value="ECO:0007669"/>
    <property type="project" value="TreeGrafter"/>
</dbReference>
<dbReference type="InterPro" id="IPR001611">
    <property type="entry name" value="Leu-rich_rpt"/>
</dbReference>
<feature type="domain" description="LRRNT" evidence="12">
    <location>
        <begin position="547"/>
        <end position="577"/>
    </location>
</feature>
<feature type="compositionally biased region" description="Basic and acidic residues" evidence="10">
    <location>
        <begin position="94"/>
        <end position="108"/>
    </location>
</feature>
<keyword evidence="6 11" id="KW-0732">Signal</keyword>
<evidence type="ECO:0000256" key="9">
    <source>
        <dbReference type="ARBA" id="ARBA00023180"/>
    </source>
</evidence>
<keyword evidence="5" id="KW-0433">Leucine-rich repeat</keyword>
<comment type="caution">
    <text evidence="13">The sequence shown here is derived from an EMBL/GenBank/DDBJ whole genome shotgun (WGS) entry which is preliminary data.</text>
</comment>
<evidence type="ECO:0000256" key="11">
    <source>
        <dbReference type="SAM" id="SignalP"/>
    </source>
</evidence>
<dbReference type="SMART" id="SM00013">
    <property type="entry name" value="LRRNT"/>
    <property type="match status" value="1"/>
</dbReference>
<dbReference type="Proteomes" id="UP001187343">
    <property type="component" value="Unassembled WGS sequence"/>
</dbReference>
<evidence type="ECO:0000256" key="3">
    <source>
        <dbReference type="ARBA" id="ARBA00022525"/>
    </source>
</evidence>
<dbReference type="GO" id="GO:0031012">
    <property type="term" value="C:extracellular matrix"/>
    <property type="evidence" value="ECO:0007669"/>
    <property type="project" value="TreeGrafter"/>
</dbReference>
<dbReference type="GO" id="GO:0005615">
    <property type="term" value="C:extracellular space"/>
    <property type="evidence" value="ECO:0007669"/>
    <property type="project" value="TreeGrafter"/>
</dbReference>
<keyword evidence="3" id="KW-0964">Secreted</keyword>
<evidence type="ECO:0000256" key="2">
    <source>
        <dbReference type="ARBA" id="ARBA00006912"/>
    </source>
</evidence>
<dbReference type="InterPro" id="IPR043547">
    <property type="entry name" value="Mimecan/Epiphycan/Opticin"/>
</dbReference>
<keyword evidence="4" id="KW-0272">Extracellular matrix</keyword>
<comment type="subcellular location">
    <subcellularLocation>
        <location evidence="1">Secreted</location>
        <location evidence="1">Extracellular space</location>
        <location evidence="1">Extracellular matrix</location>
    </subcellularLocation>
</comment>
<protein>
    <recommendedName>
        <fullName evidence="12">LRRNT domain-containing protein</fullName>
    </recommendedName>
</protein>
<feature type="region of interest" description="Disordered" evidence="10">
    <location>
        <begin position="272"/>
        <end position="417"/>
    </location>
</feature>
<dbReference type="PANTHER" id="PTHR46269:SF3">
    <property type="entry name" value="EPIPHYCAN"/>
    <property type="match status" value="1"/>
</dbReference>
<reference evidence="13" key="1">
    <citation type="submission" date="2023-08" db="EMBL/GenBank/DDBJ databases">
        <title>Chromosome-level Genome Assembly of mud carp (Cirrhinus molitorella).</title>
        <authorList>
            <person name="Liu H."/>
        </authorList>
    </citation>
    <scope>NUCLEOTIDE SEQUENCE</scope>
    <source>
        <strain evidence="13">Prfri</strain>
        <tissue evidence="13">Muscle</tissue>
    </source>
</reference>
<feature type="compositionally biased region" description="Basic and acidic residues" evidence="10">
    <location>
        <begin position="462"/>
        <end position="472"/>
    </location>
</feature>
<feature type="compositionally biased region" description="Gly residues" evidence="10">
    <location>
        <begin position="171"/>
        <end position="180"/>
    </location>
</feature>
<keyword evidence="7" id="KW-0677">Repeat</keyword>
<dbReference type="InterPro" id="IPR032675">
    <property type="entry name" value="LRR_dom_sf"/>
</dbReference>
<dbReference type="InterPro" id="IPR003591">
    <property type="entry name" value="Leu-rich_rpt_typical-subtyp"/>
</dbReference>
<keyword evidence="9" id="KW-0325">Glycoprotein</keyword>
<evidence type="ECO:0000259" key="12">
    <source>
        <dbReference type="SMART" id="SM00013"/>
    </source>
</evidence>
<keyword evidence="14" id="KW-1185">Reference proteome</keyword>
<dbReference type="Gene3D" id="3.80.10.10">
    <property type="entry name" value="Ribonuclease Inhibitor"/>
    <property type="match status" value="1"/>
</dbReference>
<evidence type="ECO:0000256" key="8">
    <source>
        <dbReference type="ARBA" id="ARBA00023157"/>
    </source>
</evidence>
<feature type="compositionally biased region" description="Low complexity" evidence="10">
    <location>
        <begin position="181"/>
        <end position="198"/>
    </location>
</feature>
<evidence type="ECO:0000256" key="5">
    <source>
        <dbReference type="ARBA" id="ARBA00022614"/>
    </source>
</evidence>
<evidence type="ECO:0000256" key="4">
    <source>
        <dbReference type="ARBA" id="ARBA00022530"/>
    </source>
</evidence>
<dbReference type="AlphaFoldDB" id="A0AA88PRH5"/>
<comment type="similarity">
    <text evidence="2">Belongs to the small leucine-rich proteoglycan (SLRP) family. SLRP class III subfamily.</text>
</comment>
<dbReference type="PANTHER" id="PTHR46269">
    <property type="entry name" value="EPIPHYCAN-RELATED"/>
    <property type="match status" value="1"/>
</dbReference>
<evidence type="ECO:0000256" key="10">
    <source>
        <dbReference type="SAM" id="MobiDB-lite"/>
    </source>
</evidence>
<evidence type="ECO:0000313" key="14">
    <source>
        <dbReference type="Proteomes" id="UP001187343"/>
    </source>
</evidence>
<feature type="compositionally biased region" description="Low complexity" evidence="10">
    <location>
        <begin position="345"/>
        <end position="401"/>
    </location>
</feature>
<name>A0AA88PRH5_9TELE</name>
<organism evidence="13 14">
    <name type="scientific">Cirrhinus molitorella</name>
    <name type="common">mud carp</name>
    <dbReference type="NCBI Taxonomy" id="172907"/>
    <lineage>
        <taxon>Eukaryota</taxon>
        <taxon>Metazoa</taxon>
        <taxon>Chordata</taxon>
        <taxon>Craniata</taxon>
        <taxon>Vertebrata</taxon>
        <taxon>Euteleostomi</taxon>
        <taxon>Actinopterygii</taxon>
        <taxon>Neopterygii</taxon>
        <taxon>Teleostei</taxon>
        <taxon>Ostariophysi</taxon>
        <taxon>Cypriniformes</taxon>
        <taxon>Cyprinidae</taxon>
        <taxon>Labeoninae</taxon>
        <taxon>Labeonini</taxon>
        <taxon>Cirrhinus</taxon>
    </lineage>
</organism>
<feature type="region of interest" description="Disordered" evidence="10">
    <location>
        <begin position="71"/>
        <end position="131"/>
    </location>
</feature>
<evidence type="ECO:0000256" key="1">
    <source>
        <dbReference type="ARBA" id="ARBA00004498"/>
    </source>
</evidence>
<dbReference type="InterPro" id="IPR000372">
    <property type="entry name" value="LRRNT"/>
</dbReference>
<proteinExistence type="inferred from homology"/>
<feature type="signal peptide" evidence="11">
    <location>
        <begin position="1"/>
        <end position="25"/>
    </location>
</feature>
<sequence>MTSACRKMVTLRLMWGLLVLCVVAASPRRYARQAELDNYDNNNVDLDLNVDGDDVYDYYDGIDEPQIEIGTLSPDEDIDPSHHASLEEEEEVEHEERRTVEGREDKKIPIRPQLIPSGAGESGTLMGPSAQGEEELRLTPIDILQISGDISGSGDLGSGDVLDDKASGSGEPLGSGGSGASGDISGSGDSEDLGSGVSGLSGSDITLISGGEEELHLKLETIPHEASGDFEESGIFWESGASGLPEVSGEPSASGVFEISGESVASGVLEISGESGASGAPELSGESGASGVPEVSGEPGVPEISGEPGASGLPEMSGDSGLSGVPDVSGESGTSGVPEVSGEPVISGEPEVSGESGISGVPEVSGESGISEVSGESGISGEPEVSGESGISGEPEVSGESGTSGMPEMSGEPVISGVTDVSGEPEISGEIEISVLPEVSRKPEISVLPVVTEKPGPFDVFEEPRVPEETKQPEVTVESGESGSPEESGVTEAPVVTTEILMPDLDEEEEILLTTPATPMEGTGGDIGSGIPDIDTDIDTDVTGMSTCMLCTCLVGSVYCDDLKLDRVPPLSKETTHFYARYNKIARIGKSDFANLNKLKRIDLTSNGISRIDDDAFFGLPALEELILRDNSIRQLPALPSAMTLIDASHNQLGSTGIQREAFKDMPGLLYLYLTDNNIDHIPVPLPDSLRSLHLQNNNIQMMHEDTFCNPHNLNYIRNALEDVRLDGNPINLSRTPQAYICLPRIPVGALI</sequence>
<dbReference type="PROSITE" id="PS51450">
    <property type="entry name" value="LRR"/>
    <property type="match status" value="2"/>
</dbReference>
<keyword evidence="8" id="KW-1015">Disulfide bond</keyword>
<evidence type="ECO:0000313" key="13">
    <source>
        <dbReference type="EMBL" id="KAK2892778.1"/>
    </source>
</evidence>
<accession>A0AA88PRH5</accession>
<evidence type="ECO:0000256" key="7">
    <source>
        <dbReference type="ARBA" id="ARBA00022737"/>
    </source>
</evidence>
<dbReference type="EMBL" id="JAUYZG010000012">
    <property type="protein sequence ID" value="KAK2892778.1"/>
    <property type="molecule type" value="Genomic_DNA"/>
</dbReference>
<dbReference type="SMART" id="SM00369">
    <property type="entry name" value="LRR_TYP"/>
    <property type="match status" value="4"/>
</dbReference>
<feature type="region of interest" description="Disordered" evidence="10">
    <location>
        <begin position="459"/>
        <end position="492"/>
    </location>
</feature>
<feature type="region of interest" description="Disordered" evidence="10">
    <location>
        <begin position="149"/>
        <end position="198"/>
    </location>
</feature>
<dbReference type="GO" id="GO:0061975">
    <property type="term" value="P:articular cartilage development"/>
    <property type="evidence" value="ECO:0007669"/>
    <property type="project" value="TreeGrafter"/>
</dbReference>
<gene>
    <name evidence="13" type="ORF">Q8A67_012766</name>
</gene>
<dbReference type="Pfam" id="PF13855">
    <property type="entry name" value="LRR_8"/>
    <property type="match status" value="1"/>
</dbReference>
<dbReference type="SUPFAM" id="SSF52058">
    <property type="entry name" value="L domain-like"/>
    <property type="match status" value="1"/>
</dbReference>
<feature type="compositionally biased region" description="Low complexity" evidence="10">
    <location>
        <begin position="473"/>
        <end position="492"/>
    </location>
</feature>
<evidence type="ECO:0000256" key="6">
    <source>
        <dbReference type="ARBA" id="ARBA00022729"/>
    </source>
</evidence>
<feature type="chain" id="PRO_5041728618" description="LRRNT domain-containing protein" evidence="11">
    <location>
        <begin position="26"/>
        <end position="752"/>
    </location>
</feature>